<dbReference type="Proteomes" id="UP000619743">
    <property type="component" value="Unassembled WGS sequence"/>
</dbReference>
<reference evidence="2" key="1">
    <citation type="journal article" date="2019" name="Int. J. Syst. Evol. Microbiol.">
        <title>The Global Catalogue of Microorganisms (GCM) 10K type strain sequencing project: providing services to taxonomists for standard genome sequencing and annotation.</title>
        <authorList>
            <consortium name="The Broad Institute Genomics Platform"/>
            <consortium name="The Broad Institute Genome Sequencing Center for Infectious Disease"/>
            <person name="Wu L."/>
            <person name="Ma J."/>
        </authorList>
    </citation>
    <scope>NUCLEOTIDE SEQUENCE [LARGE SCALE GENOMIC DNA]</scope>
    <source>
        <strain evidence="2">CGMCC 1.10130</strain>
    </source>
</reference>
<dbReference type="EMBL" id="BMDX01000011">
    <property type="protein sequence ID" value="GGA80738.1"/>
    <property type="molecule type" value="Genomic_DNA"/>
</dbReference>
<sequence length="171" mass="19166">MSEPLKIVAGTTISWSRPHTGEAAASYEYILLSEDNKITISAGYVDGELLVSVSAATSADYAAGVYNWHLLETIGQDVNLLSEGRIEIKANPAQQSTSQALSHNEKMLSAIRKRLEGRILTDHENYSIEGRSLSRIPFDTLKKLETDYAWKVHHERVARGERKAHRSVRFR</sequence>
<dbReference type="AlphaFoldDB" id="A0A8J2U5X6"/>
<gene>
    <name evidence="1" type="ORF">GCM10011369_23360</name>
</gene>
<organism evidence="1 2">
    <name type="scientific">Neiella marina</name>
    <dbReference type="NCBI Taxonomy" id="508461"/>
    <lineage>
        <taxon>Bacteria</taxon>
        <taxon>Pseudomonadati</taxon>
        <taxon>Pseudomonadota</taxon>
        <taxon>Gammaproteobacteria</taxon>
        <taxon>Alteromonadales</taxon>
        <taxon>Echinimonadaceae</taxon>
        <taxon>Neiella</taxon>
    </lineage>
</organism>
<evidence type="ECO:0000313" key="2">
    <source>
        <dbReference type="Proteomes" id="UP000619743"/>
    </source>
</evidence>
<keyword evidence="2" id="KW-1185">Reference proteome</keyword>
<comment type="caution">
    <text evidence="1">The sequence shown here is derived from an EMBL/GenBank/DDBJ whole genome shotgun (WGS) entry which is preliminary data.</text>
</comment>
<dbReference type="RefSeq" id="WP_188708213.1">
    <property type="nucleotide sequence ID" value="NZ_BMDX01000011.1"/>
</dbReference>
<name>A0A8J2U5X6_9GAMM</name>
<protein>
    <submittedName>
        <fullName evidence="1">Uncharacterized protein</fullName>
    </submittedName>
</protein>
<accession>A0A8J2U5X6</accession>
<proteinExistence type="predicted"/>
<evidence type="ECO:0000313" key="1">
    <source>
        <dbReference type="EMBL" id="GGA80738.1"/>
    </source>
</evidence>